<dbReference type="GeneID" id="81422536"/>
<evidence type="ECO:0000313" key="2">
    <source>
        <dbReference type="EMBL" id="KAJ5175358.1"/>
    </source>
</evidence>
<dbReference type="RefSeq" id="XP_056546966.1">
    <property type="nucleotide sequence ID" value="XM_056683360.1"/>
</dbReference>
<gene>
    <name evidence="2" type="ORF">N7482_001235</name>
</gene>
<dbReference type="EMBL" id="JAPQKN010000001">
    <property type="protein sequence ID" value="KAJ5175358.1"/>
    <property type="molecule type" value="Genomic_DNA"/>
</dbReference>
<name>A0A9W9ICX6_9EURO</name>
<dbReference type="OrthoDB" id="3946750at2759"/>
<feature type="compositionally biased region" description="Low complexity" evidence="1">
    <location>
        <begin position="635"/>
        <end position="651"/>
    </location>
</feature>
<reference evidence="2" key="1">
    <citation type="submission" date="2022-11" db="EMBL/GenBank/DDBJ databases">
        <authorList>
            <person name="Petersen C."/>
        </authorList>
    </citation>
    <scope>NUCLEOTIDE SEQUENCE</scope>
    <source>
        <strain evidence="2">IBT 26290</strain>
    </source>
</reference>
<evidence type="ECO:0000313" key="3">
    <source>
        <dbReference type="Proteomes" id="UP001149163"/>
    </source>
</evidence>
<evidence type="ECO:0000256" key="1">
    <source>
        <dbReference type="SAM" id="MobiDB-lite"/>
    </source>
</evidence>
<feature type="region of interest" description="Disordered" evidence="1">
    <location>
        <begin position="625"/>
        <end position="665"/>
    </location>
</feature>
<dbReference type="Proteomes" id="UP001149163">
    <property type="component" value="Unassembled WGS sequence"/>
</dbReference>
<organism evidence="2 3">
    <name type="scientific">Penicillium canariense</name>
    <dbReference type="NCBI Taxonomy" id="189055"/>
    <lineage>
        <taxon>Eukaryota</taxon>
        <taxon>Fungi</taxon>
        <taxon>Dikarya</taxon>
        <taxon>Ascomycota</taxon>
        <taxon>Pezizomycotina</taxon>
        <taxon>Eurotiomycetes</taxon>
        <taxon>Eurotiomycetidae</taxon>
        <taxon>Eurotiales</taxon>
        <taxon>Aspergillaceae</taxon>
        <taxon>Penicillium</taxon>
    </lineage>
</organism>
<feature type="region of interest" description="Disordered" evidence="1">
    <location>
        <begin position="63"/>
        <end position="88"/>
    </location>
</feature>
<evidence type="ECO:0008006" key="4">
    <source>
        <dbReference type="Google" id="ProtNLM"/>
    </source>
</evidence>
<comment type="caution">
    <text evidence="2">The sequence shown here is derived from an EMBL/GenBank/DDBJ whole genome shotgun (WGS) entry which is preliminary data.</text>
</comment>
<protein>
    <recommendedName>
        <fullName evidence="4">Serine-threonine rich protein</fullName>
    </recommendedName>
</protein>
<dbReference type="AlphaFoldDB" id="A0A9W9ICX6"/>
<feature type="compositionally biased region" description="Basic and acidic residues" evidence="1">
    <location>
        <begin position="652"/>
        <end position="665"/>
    </location>
</feature>
<feature type="non-terminal residue" evidence="2">
    <location>
        <position position="721"/>
    </location>
</feature>
<sequence length="721" mass="77792">SIISSSIAMSSAAMAGPGATRPSLSQLVAAHTSQNRSIWRCARSHHTNRDKMERVARTIDKYQRHPQANLRRKAEARNDWPSTSHRGPGSGCGWGWGMSRSRFSFSELSAGREKSFWKAEHERMNHRIAHLKKHIDKDPYGAIFGRRLDSTPYIGQCDTAATWPGFLRTFLGAEKPMTDHPSKAHLQDFNFIRSPAQSTLAESRDAPEFDPISGRMAPKAPKHEAQSESTMQASDVVVDCPPGSEVEAKLASNPSIVDDGQFQLGSISAAKRSKLDTQTIECPSADTGRLNPRRNVECAPGNEIEALFTAKPAARNDQSRPLEAFGSPSSINISVDCPPGSELEAKFTSELSLGSQTNKEAASIDYGPGSELEAKIVAETTRAQQSDATISCSPGSEPEALFAAKPAIVTATHYPRAPLADDGEAKKDNIIVDRGPGNELEVKLVPDAASAEMRGESDELSALQASDIRARYASLKSEDGPGTQSGAAEDMELDASEDRAGEILQSQKPSVGAQPWSSAEYRILAYDSSASTITTAEAGSFFGSSETTQPHKILSRLHNPAKFVPYFAQMEQDGYDIATGGGDILVFKRSINAPKYTSATTEQDSAPPQVNAEITKYQCHDSYDSTVSARTDHPSSTVKPSASSSSSSSSESIHESDSSSVKPKSESSFRKVFRRMILTGTIAAASCYAMGVVTEYFRTGGQDGLGADAFTAFESERRRRE</sequence>
<feature type="region of interest" description="Disordered" evidence="1">
    <location>
        <begin position="197"/>
        <end position="219"/>
    </location>
</feature>
<keyword evidence="3" id="KW-1185">Reference proteome</keyword>
<proteinExistence type="predicted"/>
<reference evidence="2" key="2">
    <citation type="journal article" date="2023" name="IMA Fungus">
        <title>Comparative genomic study of the Penicillium genus elucidates a diverse pangenome and 15 lateral gene transfer events.</title>
        <authorList>
            <person name="Petersen C."/>
            <person name="Sorensen T."/>
            <person name="Nielsen M.R."/>
            <person name="Sondergaard T.E."/>
            <person name="Sorensen J.L."/>
            <person name="Fitzpatrick D.A."/>
            <person name="Frisvad J.C."/>
            <person name="Nielsen K.L."/>
        </authorList>
    </citation>
    <scope>NUCLEOTIDE SEQUENCE</scope>
    <source>
        <strain evidence="2">IBT 26290</strain>
    </source>
</reference>
<accession>A0A9W9ICX6</accession>